<keyword evidence="2" id="KW-0812">Transmembrane</keyword>
<proteinExistence type="predicted"/>
<keyword evidence="2" id="KW-1133">Transmembrane helix</keyword>
<organism evidence="3 4">
    <name type="scientific">Ustilago bromivora</name>
    <dbReference type="NCBI Taxonomy" id="307758"/>
    <lineage>
        <taxon>Eukaryota</taxon>
        <taxon>Fungi</taxon>
        <taxon>Dikarya</taxon>
        <taxon>Basidiomycota</taxon>
        <taxon>Ustilaginomycotina</taxon>
        <taxon>Ustilaginomycetes</taxon>
        <taxon>Ustilaginales</taxon>
        <taxon>Ustilaginaceae</taxon>
        <taxon>Ustilago</taxon>
    </lineage>
</organism>
<feature type="transmembrane region" description="Helical" evidence="2">
    <location>
        <begin position="92"/>
        <end position="116"/>
    </location>
</feature>
<evidence type="ECO:0000313" key="4">
    <source>
        <dbReference type="Proteomes" id="UP000179920"/>
    </source>
</evidence>
<protein>
    <submittedName>
        <fullName evidence="3">Uncharacterized protein</fullName>
    </submittedName>
</protein>
<gene>
    <name evidence="3" type="ORF">UBRO_20737</name>
</gene>
<dbReference type="EMBL" id="LT558125">
    <property type="protein sequence ID" value="SAM83086.1"/>
    <property type="molecule type" value="Genomic_DNA"/>
</dbReference>
<evidence type="ECO:0000313" key="3">
    <source>
        <dbReference type="EMBL" id="SAM83086.1"/>
    </source>
</evidence>
<reference evidence="4" key="1">
    <citation type="submission" date="2016-04" db="EMBL/GenBank/DDBJ databases">
        <authorList>
            <person name="Guldener U."/>
            <person name="Guldener U."/>
        </authorList>
    </citation>
    <scope>NUCLEOTIDE SEQUENCE [LARGE SCALE GENOMIC DNA]</scope>
    <source>
        <strain evidence="4">UB2112</strain>
    </source>
</reference>
<feature type="region of interest" description="Disordered" evidence="1">
    <location>
        <begin position="1"/>
        <end position="53"/>
    </location>
</feature>
<dbReference type="Proteomes" id="UP000179920">
    <property type="component" value="Chromosome IX"/>
</dbReference>
<evidence type="ECO:0000256" key="1">
    <source>
        <dbReference type="SAM" id="MobiDB-lite"/>
    </source>
</evidence>
<evidence type="ECO:0000256" key="2">
    <source>
        <dbReference type="SAM" id="Phobius"/>
    </source>
</evidence>
<sequence length="122" mass="14375">MLRACHDRNSSSRLSYDRRDVGARATATATASESADYTASSSGKNGGNATAFKPFRRDRQSELNKDRDCYLPLNIRYPLIRQFQLSLSFHRFFFFFFFFFFGFWILKIHCLSKLYLERKTQK</sequence>
<dbReference type="AlphaFoldDB" id="A0A1K0H967"/>
<accession>A0A1K0H967</accession>
<feature type="compositionally biased region" description="Basic and acidic residues" evidence="1">
    <location>
        <begin position="1"/>
        <end position="22"/>
    </location>
</feature>
<name>A0A1K0H967_9BASI</name>
<dbReference type="OrthoDB" id="10554894at2759"/>
<feature type="compositionally biased region" description="Low complexity" evidence="1">
    <location>
        <begin position="23"/>
        <end position="42"/>
    </location>
</feature>
<keyword evidence="2" id="KW-0472">Membrane</keyword>